<keyword evidence="2" id="KW-0732">Signal</keyword>
<feature type="region of interest" description="Disordered" evidence="1">
    <location>
        <begin position="99"/>
        <end position="134"/>
    </location>
</feature>
<sequence>MKLLPNILTLSSSTCALAFDLALAAAVEDKGHTTPTITKTFYHTEVRRLHTSYDSDIGRSKRAVSNESTSFFIERVSKREHYRLASSISTEYPTLETLSGEKPRVSQVSVTGESVISDTRKDRPASPNDATKHHHTLDYEFHTVDKRSNNLYNLRFDLVSEGYISVYMSNTTASEFCEYGVEQDPDETPKTRELHVAVLDATKTIAIPVHGEAAASFCLEFRNEEDIDDSKDSKGTAGSTTTASSTKQKTRKISTTEKTLGSTSASSKHTSSPASVSETDSDTSSTTKTRSSHNDETSDSSEESKSKKRSSTSATSSHTESITPASGTEVLSKSRTKSYASEPDEETLKTPSSLLTPTRTGNTITDISDPDTSTSHPPKTKSKTSSAKEPKDTSADPELSPSPKATPLALPTSTPQTSSKQDVFTISSMNTWYPYISEYIKTAEDTATTADSKEQDPITTTTSVNGAARLGRRGVASIAAKQAGGARRAAGSMRDGSMQYTSDYSWMGTTGTVSTRRLYNSDMASTTASRNAGVRRYRSRFVGWRRGGREWLTGGFDGRRGRRRGLDEDAGQEKKGFFDIAVDDEGDGGVGKSTRVSTEVNGAEDVVIATKLAVKQQGGGGEDGDGLVEDGSSEKGGDAELEEETVVGEETEPDEVVNEDRSGDEEPTSTDEGDAAPTTNVSADANEEPTSTKKKPTEDEEATPTDDADQDTSTKDDDDDDAPADDDAEQPTENTSTTSSKKLKPTNPSTTSNADPFTPPTTKAKSDSPNTTSHIPSLASDISFIFPSAIPQATAPFPTPPPAPTGTGKHLQHPNVREILLLILNPQTCSTTAKLTDHVGPRLSANKHVDVDGGKWSYDEAWCDCWTGLLAQCCIVWERGRE</sequence>
<reference evidence="4" key="1">
    <citation type="journal article" date="2019" name="bioRxiv">
        <title>Genomics, evolutionary history and diagnostics of the Alternaria alternata species group including apple and Asian pear pathotypes.</title>
        <authorList>
            <person name="Armitage A.D."/>
            <person name="Cockerton H.M."/>
            <person name="Sreenivasaprasad S."/>
            <person name="Woodhall J.W."/>
            <person name="Lane C.R."/>
            <person name="Harrison R.J."/>
            <person name="Clarkson J.P."/>
        </authorList>
    </citation>
    <scope>NUCLEOTIDE SEQUENCE [LARGE SCALE GENOMIC DNA]</scope>
    <source>
        <strain evidence="4">RGR 97.0016</strain>
    </source>
</reference>
<feature type="compositionally biased region" description="Low complexity" evidence="1">
    <location>
        <begin position="311"/>
        <end position="321"/>
    </location>
</feature>
<feature type="compositionally biased region" description="Polar residues" evidence="1">
    <location>
        <begin position="760"/>
        <end position="775"/>
    </location>
</feature>
<protein>
    <submittedName>
        <fullName evidence="3">Uncharacterized protein</fullName>
    </submittedName>
</protein>
<dbReference type="Proteomes" id="UP000293823">
    <property type="component" value="Unassembled WGS sequence"/>
</dbReference>
<feature type="compositionally biased region" description="Acidic residues" evidence="1">
    <location>
        <begin position="698"/>
        <end position="730"/>
    </location>
</feature>
<evidence type="ECO:0000313" key="3">
    <source>
        <dbReference type="EMBL" id="RYO45225.1"/>
    </source>
</evidence>
<feature type="compositionally biased region" description="Polar residues" evidence="1">
    <location>
        <begin position="411"/>
        <end position="422"/>
    </location>
</feature>
<feature type="chain" id="PRO_5020183904" evidence="2">
    <location>
        <begin position="19"/>
        <end position="882"/>
    </location>
</feature>
<organism evidence="3 4">
    <name type="scientific">Alternaria arborescens</name>
    <dbReference type="NCBI Taxonomy" id="156630"/>
    <lineage>
        <taxon>Eukaryota</taxon>
        <taxon>Fungi</taxon>
        <taxon>Dikarya</taxon>
        <taxon>Ascomycota</taxon>
        <taxon>Pezizomycotina</taxon>
        <taxon>Dothideomycetes</taxon>
        <taxon>Pleosporomycetidae</taxon>
        <taxon>Pleosporales</taxon>
        <taxon>Pleosporineae</taxon>
        <taxon>Pleosporaceae</taxon>
        <taxon>Alternaria</taxon>
        <taxon>Alternaria sect. Alternaria</taxon>
    </lineage>
</organism>
<evidence type="ECO:0000256" key="2">
    <source>
        <dbReference type="SAM" id="SignalP"/>
    </source>
</evidence>
<feature type="region of interest" description="Disordered" evidence="1">
    <location>
        <begin position="227"/>
        <end position="422"/>
    </location>
</feature>
<gene>
    <name evidence="3" type="ORF">AA0113_g10526</name>
</gene>
<feature type="compositionally biased region" description="Low complexity" evidence="1">
    <location>
        <begin position="235"/>
        <end position="247"/>
    </location>
</feature>
<feature type="region of interest" description="Disordered" evidence="1">
    <location>
        <begin position="791"/>
        <end position="811"/>
    </location>
</feature>
<name>A0A4Q4QP86_9PLEO</name>
<feature type="compositionally biased region" description="Low complexity" evidence="1">
    <location>
        <begin position="262"/>
        <end position="289"/>
    </location>
</feature>
<feature type="compositionally biased region" description="Polar residues" evidence="1">
    <location>
        <begin position="106"/>
        <end position="117"/>
    </location>
</feature>
<feature type="signal peptide" evidence="2">
    <location>
        <begin position="1"/>
        <end position="18"/>
    </location>
</feature>
<keyword evidence="4" id="KW-1185">Reference proteome</keyword>
<feature type="compositionally biased region" description="Acidic residues" evidence="1">
    <location>
        <begin position="639"/>
        <end position="674"/>
    </location>
</feature>
<accession>A0A4Q4QP86</accession>
<feature type="region of interest" description="Disordered" evidence="1">
    <location>
        <begin position="614"/>
        <end position="776"/>
    </location>
</feature>
<proteinExistence type="predicted"/>
<evidence type="ECO:0000313" key="4">
    <source>
        <dbReference type="Proteomes" id="UP000293823"/>
    </source>
</evidence>
<comment type="caution">
    <text evidence="3">The sequence shown here is derived from an EMBL/GenBank/DDBJ whole genome shotgun (WGS) entry which is preliminary data.</text>
</comment>
<dbReference type="AlphaFoldDB" id="A0A4Q4QP86"/>
<feature type="compositionally biased region" description="Polar residues" evidence="1">
    <location>
        <begin position="322"/>
        <end position="339"/>
    </location>
</feature>
<evidence type="ECO:0000256" key="1">
    <source>
        <dbReference type="SAM" id="MobiDB-lite"/>
    </source>
</evidence>
<feature type="compositionally biased region" description="Low complexity" evidence="1">
    <location>
        <begin position="731"/>
        <end position="752"/>
    </location>
</feature>
<feature type="compositionally biased region" description="Low complexity" evidence="1">
    <location>
        <begin position="349"/>
        <end position="377"/>
    </location>
</feature>
<dbReference type="OrthoDB" id="3695086at2759"/>
<dbReference type="EMBL" id="PEJP01000054">
    <property type="protein sequence ID" value="RYO45225.1"/>
    <property type="molecule type" value="Genomic_DNA"/>
</dbReference>